<dbReference type="InterPro" id="IPR036259">
    <property type="entry name" value="MFS_trans_sf"/>
</dbReference>
<feature type="transmembrane region" description="Helical" evidence="7">
    <location>
        <begin position="74"/>
        <end position="96"/>
    </location>
</feature>
<keyword evidence="10" id="KW-1185">Reference proteome</keyword>
<accession>A0A9W9VQ07</accession>
<feature type="domain" description="Major facilitator superfamily (MFS) profile" evidence="8">
    <location>
        <begin position="43"/>
        <end position="489"/>
    </location>
</feature>
<evidence type="ECO:0000256" key="4">
    <source>
        <dbReference type="ARBA" id="ARBA00022989"/>
    </source>
</evidence>
<evidence type="ECO:0000256" key="5">
    <source>
        <dbReference type="ARBA" id="ARBA00023136"/>
    </source>
</evidence>
<dbReference type="InterPro" id="IPR020846">
    <property type="entry name" value="MFS_dom"/>
</dbReference>
<feature type="transmembrane region" description="Helical" evidence="7">
    <location>
        <begin position="419"/>
        <end position="441"/>
    </location>
</feature>
<evidence type="ECO:0000259" key="8">
    <source>
        <dbReference type="PROSITE" id="PS50850"/>
    </source>
</evidence>
<dbReference type="PANTHER" id="PTHR23502">
    <property type="entry name" value="MAJOR FACILITATOR SUPERFAMILY"/>
    <property type="match status" value="1"/>
</dbReference>
<dbReference type="OrthoDB" id="3936150at2759"/>
<dbReference type="EMBL" id="JAPZBU010000009">
    <property type="protein sequence ID" value="KAJ5387197.1"/>
    <property type="molecule type" value="Genomic_DNA"/>
</dbReference>
<reference evidence="9" key="2">
    <citation type="journal article" date="2023" name="IMA Fungus">
        <title>Comparative genomic study of the Penicillium genus elucidates a diverse pangenome and 15 lateral gene transfer events.</title>
        <authorList>
            <person name="Petersen C."/>
            <person name="Sorensen T."/>
            <person name="Nielsen M.R."/>
            <person name="Sondergaard T.E."/>
            <person name="Sorensen J.L."/>
            <person name="Fitzpatrick D.A."/>
            <person name="Frisvad J.C."/>
            <person name="Nielsen K.L."/>
        </authorList>
    </citation>
    <scope>NUCLEOTIDE SEQUENCE</scope>
    <source>
        <strain evidence="9">IBT 29677</strain>
    </source>
</reference>
<dbReference type="GO" id="GO:0000297">
    <property type="term" value="F:spermine transmembrane transporter activity"/>
    <property type="evidence" value="ECO:0007669"/>
    <property type="project" value="TreeGrafter"/>
</dbReference>
<comment type="similarity">
    <text evidence="2">Belongs to the major facilitator superfamily.</text>
</comment>
<dbReference type="PANTHER" id="PTHR23502:SF38">
    <property type="entry name" value="POLYAMINE TRANSPORTER 4"/>
    <property type="match status" value="1"/>
</dbReference>
<evidence type="ECO:0000256" key="2">
    <source>
        <dbReference type="ARBA" id="ARBA00008335"/>
    </source>
</evidence>
<feature type="region of interest" description="Disordered" evidence="6">
    <location>
        <begin position="1"/>
        <end position="32"/>
    </location>
</feature>
<feature type="transmembrane region" description="Helical" evidence="7">
    <location>
        <begin position="132"/>
        <end position="153"/>
    </location>
</feature>
<evidence type="ECO:0000313" key="10">
    <source>
        <dbReference type="Proteomes" id="UP001147747"/>
    </source>
</evidence>
<feature type="transmembrane region" description="Helical" evidence="7">
    <location>
        <begin position="317"/>
        <end position="338"/>
    </location>
</feature>
<evidence type="ECO:0000256" key="3">
    <source>
        <dbReference type="ARBA" id="ARBA00022692"/>
    </source>
</evidence>
<dbReference type="GO" id="GO:0015606">
    <property type="term" value="F:spermidine transmembrane transporter activity"/>
    <property type="evidence" value="ECO:0007669"/>
    <property type="project" value="TreeGrafter"/>
</dbReference>
<organism evidence="9 10">
    <name type="scientific">Penicillium cosmopolitanum</name>
    <dbReference type="NCBI Taxonomy" id="1131564"/>
    <lineage>
        <taxon>Eukaryota</taxon>
        <taxon>Fungi</taxon>
        <taxon>Dikarya</taxon>
        <taxon>Ascomycota</taxon>
        <taxon>Pezizomycotina</taxon>
        <taxon>Eurotiomycetes</taxon>
        <taxon>Eurotiomycetidae</taxon>
        <taxon>Eurotiales</taxon>
        <taxon>Aspergillaceae</taxon>
        <taxon>Penicillium</taxon>
    </lineage>
</organism>
<feature type="transmembrane region" description="Helical" evidence="7">
    <location>
        <begin position="108"/>
        <end position="126"/>
    </location>
</feature>
<name>A0A9W9VQ07_9EURO</name>
<feature type="transmembrane region" description="Helical" evidence="7">
    <location>
        <begin position="359"/>
        <end position="378"/>
    </location>
</feature>
<evidence type="ECO:0000256" key="7">
    <source>
        <dbReference type="SAM" id="Phobius"/>
    </source>
</evidence>
<dbReference type="InterPro" id="IPR011701">
    <property type="entry name" value="MFS"/>
</dbReference>
<reference evidence="9" key="1">
    <citation type="submission" date="2022-12" db="EMBL/GenBank/DDBJ databases">
        <authorList>
            <person name="Petersen C."/>
        </authorList>
    </citation>
    <scope>NUCLEOTIDE SEQUENCE</scope>
    <source>
        <strain evidence="9">IBT 29677</strain>
    </source>
</reference>
<feature type="transmembrane region" description="Helical" evidence="7">
    <location>
        <begin position="453"/>
        <end position="475"/>
    </location>
</feature>
<comment type="subcellular location">
    <subcellularLocation>
        <location evidence="1">Cell membrane</location>
        <topology evidence="1">Multi-pass membrane protein</topology>
    </subcellularLocation>
</comment>
<feature type="transmembrane region" description="Helical" evidence="7">
    <location>
        <begin position="42"/>
        <end position="62"/>
    </location>
</feature>
<protein>
    <recommendedName>
        <fullName evidence="8">Major facilitator superfamily (MFS) profile domain-containing protein</fullName>
    </recommendedName>
</protein>
<comment type="caution">
    <text evidence="9">The sequence shown here is derived from an EMBL/GenBank/DDBJ whole genome shotgun (WGS) entry which is preliminary data.</text>
</comment>
<dbReference type="Proteomes" id="UP001147747">
    <property type="component" value="Unassembled WGS sequence"/>
</dbReference>
<dbReference type="GeneID" id="81373355"/>
<gene>
    <name evidence="9" type="ORF">N7509_009738</name>
</gene>
<dbReference type="PROSITE" id="PS50850">
    <property type="entry name" value="MFS"/>
    <property type="match status" value="1"/>
</dbReference>
<feature type="transmembrane region" description="Helical" evidence="7">
    <location>
        <begin position="197"/>
        <end position="216"/>
    </location>
</feature>
<dbReference type="CDD" id="cd17323">
    <property type="entry name" value="MFS_Tpo1_MDR_like"/>
    <property type="match status" value="1"/>
</dbReference>
<feature type="transmembrane region" description="Helical" evidence="7">
    <location>
        <begin position="390"/>
        <end position="412"/>
    </location>
</feature>
<feature type="compositionally biased region" description="Polar residues" evidence="6">
    <location>
        <begin position="10"/>
        <end position="26"/>
    </location>
</feature>
<keyword evidence="4 7" id="KW-1133">Transmembrane helix</keyword>
<proteinExistence type="inferred from homology"/>
<keyword evidence="5 7" id="KW-0472">Membrane</keyword>
<dbReference type="Gene3D" id="1.20.1250.20">
    <property type="entry name" value="MFS general substrate transporter like domains"/>
    <property type="match status" value="1"/>
</dbReference>
<evidence type="ECO:0000256" key="1">
    <source>
        <dbReference type="ARBA" id="ARBA00004651"/>
    </source>
</evidence>
<dbReference type="RefSeq" id="XP_056484995.1">
    <property type="nucleotide sequence ID" value="XM_056634375.1"/>
</dbReference>
<feature type="transmembrane region" description="Helical" evidence="7">
    <location>
        <begin position="276"/>
        <end position="297"/>
    </location>
</feature>
<dbReference type="SUPFAM" id="SSF103473">
    <property type="entry name" value="MFS general substrate transporter"/>
    <property type="match status" value="1"/>
</dbReference>
<dbReference type="GO" id="GO:0005886">
    <property type="term" value="C:plasma membrane"/>
    <property type="evidence" value="ECO:0007669"/>
    <property type="project" value="UniProtKB-SubCell"/>
</dbReference>
<sequence>MNPNHDPESTDASITTRNPTTDWTSQTDKKNPRNWSRLRKTISTLIICSIGFTTTLGASIYAPGHDQVQQEFHVSTTISLLPLSAYSLGLAFGPMISSPLSETFGRKFVYLLTLPLCDVFMLGAGLARNIASLIICRFFAGLFAAPGVSVAAATISDFMEPDRRVIPLAAYYAVPFIGSSIGPLIGGFAVQGEGWRWTSWVVLIMAGVFHPLALFLRESYKATILQKRARKELVVVGDGDEDEPATTATETNLLRLRRFVTSTIARPLHMLTTEPLVGFICLYTGFQFALLYTFVVASPWVFKTVYGFSLSGQSLSFLGLVVGCLVAPFILIGMDSILRNRKMRQQEQETRTFNPERKLYTALYGSLVLPIALFWFGWSARPEVHWISPIIAQGTALLGSILIYVPCNFYMLDVYGSKYGASASGASSLSRYTLSAAFPLFVTQMYEALGVGWATSVLGFAALIMAPIPWLFYYFGPRLRARSSYEHGT</sequence>
<feature type="transmembrane region" description="Helical" evidence="7">
    <location>
        <begin position="165"/>
        <end position="185"/>
    </location>
</feature>
<keyword evidence="3 7" id="KW-0812">Transmembrane</keyword>
<evidence type="ECO:0000313" key="9">
    <source>
        <dbReference type="EMBL" id="KAJ5387197.1"/>
    </source>
</evidence>
<dbReference type="AlphaFoldDB" id="A0A9W9VQ07"/>
<dbReference type="Pfam" id="PF07690">
    <property type="entry name" value="MFS_1"/>
    <property type="match status" value="1"/>
</dbReference>
<dbReference type="FunFam" id="1.20.1250.20:FF:000082">
    <property type="entry name" value="MFS multidrug transporter, putative"/>
    <property type="match status" value="1"/>
</dbReference>
<evidence type="ECO:0000256" key="6">
    <source>
        <dbReference type="SAM" id="MobiDB-lite"/>
    </source>
</evidence>